<dbReference type="AlphaFoldDB" id="W7IPT5"/>
<dbReference type="GO" id="GO:1901982">
    <property type="term" value="F:maltose binding"/>
    <property type="evidence" value="ECO:0007669"/>
    <property type="project" value="TreeGrafter"/>
</dbReference>
<feature type="chain" id="PRO_5044489806" evidence="4">
    <location>
        <begin position="24"/>
        <end position="433"/>
    </location>
</feature>
<dbReference type="STRING" id="909613.UO65_6152"/>
<gene>
    <name evidence="5" type="ORF">UO65_6152</name>
</gene>
<evidence type="ECO:0000313" key="6">
    <source>
        <dbReference type="Proteomes" id="UP000019277"/>
    </source>
</evidence>
<reference evidence="5 6" key="1">
    <citation type="journal article" date="2014" name="Genome Announc.">
        <title>Draft Genome Sequence of the Antitrypanosomally Active Sponge-Associated Bacterium Actinokineospora sp. Strain EG49.</title>
        <authorList>
            <person name="Harjes J."/>
            <person name="Ryu T."/>
            <person name="Abdelmohsen U.R."/>
            <person name="Moitinho-Silva L."/>
            <person name="Horn H."/>
            <person name="Ravasi T."/>
            <person name="Hentschel U."/>
        </authorList>
    </citation>
    <scope>NUCLEOTIDE SEQUENCE [LARGE SCALE GENOMIC DNA]</scope>
    <source>
        <strain evidence="5 6">EG49</strain>
    </source>
</reference>
<accession>W7IPT5</accession>
<proteinExistence type="inferred from homology"/>
<dbReference type="PANTHER" id="PTHR30061">
    <property type="entry name" value="MALTOSE-BINDING PERIPLASMIC PROTEIN"/>
    <property type="match status" value="1"/>
</dbReference>
<keyword evidence="6" id="KW-1185">Reference proteome</keyword>
<dbReference type="SUPFAM" id="SSF53850">
    <property type="entry name" value="Periplasmic binding protein-like II"/>
    <property type="match status" value="1"/>
</dbReference>
<dbReference type="InterPro" id="IPR006059">
    <property type="entry name" value="SBP"/>
</dbReference>
<feature type="signal peptide" evidence="4">
    <location>
        <begin position="1"/>
        <end position="23"/>
    </location>
</feature>
<dbReference type="PATRIC" id="fig|909613.9.peg.6150"/>
<dbReference type="GO" id="GO:0015768">
    <property type="term" value="P:maltose transport"/>
    <property type="evidence" value="ECO:0007669"/>
    <property type="project" value="TreeGrafter"/>
</dbReference>
<keyword evidence="3 4" id="KW-0732">Signal</keyword>
<protein>
    <submittedName>
        <fullName evidence="5">Maltose/maltodextrin ABC transporter, substrate binding periplasmic protein MalE</fullName>
    </submittedName>
</protein>
<evidence type="ECO:0000256" key="2">
    <source>
        <dbReference type="ARBA" id="ARBA00022448"/>
    </source>
</evidence>
<dbReference type="EMBL" id="AYXG01000238">
    <property type="protein sequence ID" value="EWC58551.1"/>
    <property type="molecule type" value="Genomic_DNA"/>
</dbReference>
<evidence type="ECO:0000256" key="1">
    <source>
        <dbReference type="ARBA" id="ARBA00008520"/>
    </source>
</evidence>
<dbReference type="GO" id="GO:0055052">
    <property type="term" value="C:ATP-binding cassette (ABC) transporter complex, substrate-binding subunit-containing"/>
    <property type="evidence" value="ECO:0007669"/>
    <property type="project" value="TreeGrafter"/>
</dbReference>
<dbReference type="Pfam" id="PF01547">
    <property type="entry name" value="SBP_bac_1"/>
    <property type="match status" value="1"/>
</dbReference>
<keyword evidence="2" id="KW-0813">Transport</keyword>
<evidence type="ECO:0000256" key="4">
    <source>
        <dbReference type="SAM" id="SignalP"/>
    </source>
</evidence>
<dbReference type="PROSITE" id="PS51257">
    <property type="entry name" value="PROKAR_LIPOPROTEIN"/>
    <property type="match status" value="1"/>
</dbReference>
<name>W7IPT5_9PSEU</name>
<dbReference type="GO" id="GO:0042956">
    <property type="term" value="P:maltodextrin transmembrane transport"/>
    <property type="evidence" value="ECO:0007669"/>
    <property type="project" value="TreeGrafter"/>
</dbReference>
<evidence type="ECO:0000313" key="5">
    <source>
        <dbReference type="EMBL" id="EWC58551.1"/>
    </source>
</evidence>
<dbReference type="Proteomes" id="UP000019277">
    <property type="component" value="Unassembled WGS sequence"/>
</dbReference>
<accession>A0A8E2WW84</accession>
<dbReference type="CDD" id="cd14750">
    <property type="entry name" value="PBP2_TMBP"/>
    <property type="match status" value="1"/>
</dbReference>
<sequence>MVTQGRVARGAALAAALVLGVSACGSSDSGSSPSSGSTPAALEGVGPITLVTGKDFSGNLQNQVDTWNQQHPDQIVKVIELPEDADAQRQQMVQNATTKSDAYTVLNLDVIWTAEFAANQWVTQLPESELPLDKLLPATVETGKYFNKLYAVPTTSDGGLLYYRKDLLDAAGVKPPTTWAEMKAACDKVLPTAPGTSCYAGQFEKYEGLTVNFSEAVNSAGGVVVGDDGKPNVNTPEAKKGLDFLVEGIKSGQISQKARTFKEEEGRRAFQAGELLFQRQWPYQYAKANATDGSSQVAGKFAVAPLPGLDGPGASTLGGHNYAISSFAKNKKTALDFIKYSIDEKQQRDNLEKTSQAPTWASLYDEQALIAQFPYLTELKKSIEAAKKRPAVVKYQEVSSAIQQAAYDAMGGTTTSEDALKKLQSKLEELTKQ</sequence>
<evidence type="ECO:0000256" key="3">
    <source>
        <dbReference type="ARBA" id="ARBA00022729"/>
    </source>
</evidence>
<dbReference type="Gene3D" id="3.40.190.10">
    <property type="entry name" value="Periplasmic binding protein-like II"/>
    <property type="match status" value="2"/>
</dbReference>
<comment type="caution">
    <text evidence="5">The sequence shown here is derived from an EMBL/GenBank/DDBJ whole genome shotgun (WGS) entry which is preliminary data.</text>
</comment>
<organism evidence="5 6">
    <name type="scientific">Actinokineospora spheciospongiae</name>
    <dbReference type="NCBI Taxonomy" id="909613"/>
    <lineage>
        <taxon>Bacteria</taxon>
        <taxon>Bacillati</taxon>
        <taxon>Actinomycetota</taxon>
        <taxon>Actinomycetes</taxon>
        <taxon>Pseudonocardiales</taxon>
        <taxon>Pseudonocardiaceae</taxon>
        <taxon>Actinokineospora</taxon>
    </lineage>
</organism>
<comment type="similarity">
    <text evidence="1">Belongs to the bacterial solute-binding protein 1 family.</text>
</comment>
<dbReference type="eggNOG" id="COG1653">
    <property type="taxonomic scope" value="Bacteria"/>
</dbReference>
<dbReference type="PANTHER" id="PTHR30061:SF50">
    <property type="entry name" value="MALTOSE_MALTODEXTRIN-BINDING PERIPLASMIC PROTEIN"/>
    <property type="match status" value="1"/>
</dbReference>